<dbReference type="AlphaFoldDB" id="A0A4P6ZFM3"/>
<dbReference type="PRINTS" id="PR00996">
    <property type="entry name" value="CHERMTFRASE"/>
</dbReference>
<keyword evidence="2" id="KW-0489">Methyltransferase</keyword>
<sequence>MKSEQSDENMETLLSDILEIYGYDFTGYSRASLKRRMVRLYELDRFVSFAEYRYKIRTEPGYFKRFLEQVTINVTEMFRDPAFYKTLRTEILPKLGTYPFIRIWVAGCSTGEEAYSVAIFLKELNLLHKSLIYATDINSAVLENAAQAMVPLSKIQLYTENYMAAGGSENFSDYYTANYSLGKLRDDLKSKIIFSTHNLVTDHSFNEFQLILCRNVLIYFDRPLQNTVFELFDNSLEKFGYLALGTKETLDFSTVSKNYERLKSAKIWRKIH</sequence>
<dbReference type="Proteomes" id="UP000294419">
    <property type="component" value="Chromosome"/>
</dbReference>
<dbReference type="RefSeq" id="WP_133439875.1">
    <property type="nucleotide sequence ID" value="NZ_CP037954.1"/>
</dbReference>
<dbReference type="Pfam" id="PF01739">
    <property type="entry name" value="CheR"/>
    <property type="match status" value="1"/>
</dbReference>
<dbReference type="EC" id="2.1.1.80" evidence="2"/>
<dbReference type="InterPro" id="IPR022641">
    <property type="entry name" value="CheR_N"/>
</dbReference>
<keyword evidence="3" id="KW-1185">Reference proteome</keyword>
<accession>A0A4P6ZFM3</accession>
<dbReference type="KEGG" id="csal:NBC122_01631"/>
<name>A0A4P6ZFM3_9FLAO</name>
<feature type="domain" description="CheR-type methyltransferase" evidence="1">
    <location>
        <begin position="1"/>
        <end position="250"/>
    </location>
</feature>
<reference evidence="2 3" key="1">
    <citation type="submission" date="2019-03" db="EMBL/GenBank/DDBJ databases">
        <authorList>
            <person name="Kim H."/>
            <person name="Yu S.-M."/>
        </authorList>
    </citation>
    <scope>NUCLEOTIDE SEQUENCE [LARGE SCALE GENOMIC DNA]</scope>
    <source>
        <strain evidence="2 3">NBC122</strain>
    </source>
</reference>
<dbReference type="GO" id="GO:0032259">
    <property type="term" value="P:methylation"/>
    <property type="evidence" value="ECO:0007669"/>
    <property type="project" value="UniProtKB-KW"/>
</dbReference>
<dbReference type="InterPro" id="IPR050903">
    <property type="entry name" value="Bact_Chemotaxis_MeTrfase"/>
</dbReference>
<dbReference type="PROSITE" id="PS50123">
    <property type="entry name" value="CHER"/>
    <property type="match status" value="1"/>
</dbReference>
<dbReference type="PANTHER" id="PTHR24422">
    <property type="entry name" value="CHEMOTAXIS PROTEIN METHYLTRANSFERASE"/>
    <property type="match status" value="1"/>
</dbReference>
<keyword evidence="2" id="KW-0808">Transferase</keyword>
<dbReference type="InterPro" id="IPR000780">
    <property type="entry name" value="CheR_MeTrfase"/>
</dbReference>
<dbReference type="SUPFAM" id="SSF53335">
    <property type="entry name" value="S-adenosyl-L-methionine-dependent methyltransferases"/>
    <property type="match status" value="1"/>
</dbReference>
<evidence type="ECO:0000313" key="2">
    <source>
        <dbReference type="EMBL" id="QBO58446.1"/>
    </source>
</evidence>
<organism evidence="2 3">
    <name type="scientific">Chryseobacterium salivictor</name>
    <dbReference type="NCBI Taxonomy" id="2547600"/>
    <lineage>
        <taxon>Bacteria</taxon>
        <taxon>Pseudomonadati</taxon>
        <taxon>Bacteroidota</taxon>
        <taxon>Flavobacteriia</taxon>
        <taxon>Flavobacteriales</taxon>
        <taxon>Weeksellaceae</taxon>
        <taxon>Chryseobacterium group</taxon>
        <taxon>Chryseobacterium</taxon>
    </lineage>
</organism>
<evidence type="ECO:0000259" key="1">
    <source>
        <dbReference type="PROSITE" id="PS50123"/>
    </source>
</evidence>
<dbReference type="PANTHER" id="PTHR24422:SF8">
    <property type="entry name" value="CHEMOTAXIS PROTEIN"/>
    <property type="match status" value="1"/>
</dbReference>
<dbReference type="GO" id="GO:0008983">
    <property type="term" value="F:protein-glutamate O-methyltransferase activity"/>
    <property type="evidence" value="ECO:0007669"/>
    <property type="project" value="UniProtKB-EC"/>
</dbReference>
<protein>
    <submittedName>
        <fullName evidence="2">Chemotaxis protein methyltransferase</fullName>
        <ecNumber evidence="2">2.1.1.80</ecNumber>
    </submittedName>
</protein>
<dbReference type="InterPro" id="IPR022642">
    <property type="entry name" value="CheR_C"/>
</dbReference>
<dbReference type="SMART" id="SM00138">
    <property type="entry name" value="MeTrc"/>
    <property type="match status" value="1"/>
</dbReference>
<gene>
    <name evidence="2" type="primary">cheR</name>
    <name evidence="2" type="ORF">NBC122_01631</name>
</gene>
<evidence type="ECO:0000313" key="3">
    <source>
        <dbReference type="Proteomes" id="UP000294419"/>
    </source>
</evidence>
<dbReference type="EMBL" id="CP037954">
    <property type="protein sequence ID" value="QBO58446.1"/>
    <property type="molecule type" value="Genomic_DNA"/>
</dbReference>
<proteinExistence type="predicted"/>
<dbReference type="InterPro" id="IPR029063">
    <property type="entry name" value="SAM-dependent_MTases_sf"/>
</dbReference>
<dbReference type="OrthoDB" id="9816309at2"/>
<dbReference type="SUPFAM" id="SSF47757">
    <property type="entry name" value="Chemotaxis receptor methyltransferase CheR, N-terminal domain"/>
    <property type="match status" value="1"/>
</dbReference>
<dbReference type="Pfam" id="PF03705">
    <property type="entry name" value="CheR_N"/>
    <property type="match status" value="1"/>
</dbReference>
<dbReference type="Gene3D" id="3.40.50.150">
    <property type="entry name" value="Vaccinia Virus protein VP39"/>
    <property type="match status" value="1"/>
</dbReference>